<evidence type="ECO:0000256" key="1">
    <source>
        <dbReference type="SAM" id="MobiDB-lite"/>
    </source>
</evidence>
<organism evidence="2 3">
    <name type="scientific">Limnohabitans curvus</name>
    <dbReference type="NCBI Taxonomy" id="323423"/>
    <lineage>
        <taxon>Bacteria</taxon>
        <taxon>Pseudomonadati</taxon>
        <taxon>Pseudomonadota</taxon>
        <taxon>Betaproteobacteria</taxon>
        <taxon>Burkholderiales</taxon>
        <taxon>Comamonadaceae</taxon>
        <taxon>Limnohabitans</taxon>
    </lineage>
</organism>
<keyword evidence="3" id="KW-1185">Reference proteome</keyword>
<accession>A0A315EXR1</accession>
<protein>
    <recommendedName>
        <fullName evidence="4">DUF3108 domain-containing protein</fullName>
    </recommendedName>
</protein>
<reference evidence="2 3" key="1">
    <citation type="submission" date="2017-04" db="EMBL/GenBank/DDBJ databases">
        <title>Unexpected and diverse lifestyles within the genus Limnohabitans.</title>
        <authorList>
            <person name="Kasalicky V."/>
            <person name="Mehrshad M."/>
            <person name="Andrei S.-A."/>
            <person name="Salcher M."/>
            <person name="Kratochvilova H."/>
            <person name="Simek K."/>
            <person name="Ghai R."/>
        </authorList>
    </citation>
    <scope>NUCLEOTIDE SEQUENCE [LARGE SCALE GENOMIC DNA]</scope>
    <source>
        <strain evidence="2 3">MWH-C5</strain>
    </source>
</reference>
<dbReference type="AlphaFoldDB" id="A0A315EXR1"/>
<evidence type="ECO:0000313" key="2">
    <source>
        <dbReference type="EMBL" id="PUE60792.1"/>
    </source>
</evidence>
<name>A0A315EXR1_9BURK</name>
<feature type="compositionally biased region" description="Low complexity" evidence="1">
    <location>
        <begin position="71"/>
        <end position="85"/>
    </location>
</feature>
<dbReference type="InterPro" id="IPR021457">
    <property type="entry name" value="DUF3108"/>
</dbReference>
<dbReference type="Proteomes" id="UP000251341">
    <property type="component" value="Unassembled WGS sequence"/>
</dbReference>
<feature type="region of interest" description="Disordered" evidence="1">
    <location>
        <begin position="52"/>
        <end position="87"/>
    </location>
</feature>
<proteinExistence type="predicted"/>
<evidence type="ECO:0000313" key="3">
    <source>
        <dbReference type="Proteomes" id="UP000251341"/>
    </source>
</evidence>
<dbReference type="Pfam" id="PF11306">
    <property type="entry name" value="DUF3108"/>
    <property type="match status" value="1"/>
</dbReference>
<dbReference type="EMBL" id="NESP01000001">
    <property type="protein sequence ID" value="PUE60792.1"/>
    <property type="molecule type" value="Genomic_DNA"/>
</dbReference>
<feature type="compositionally biased region" description="Pro residues" evidence="1">
    <location>
        <begin position="54"/>
        <end position="70"/>
    </location>
</feature>
<evidence type="ECO:0008006" key="4">
    <source>
        <dbReference type="Google" id="ProtNLM"/>
    </source>
</evidence>
<sequence length="341" mass="37197">MQRKHAVLLVAGVLLLHLWLLAGAPLWLTPESGKPLRTQALVTRQIEVAAPRAPQVPKPVQPTPAKPPPAQTEEAPAEASAATPPLKFDDLGQDLSAPVGLPARSAASVDLPPYKRAGSEGLTDVTAFKAPDSALLKYQVQGQAKGFSYWASAELQWLQDGKDYEARLEVSAFLLGSRVQISKGTLGAEGLMPTRFGDKTRSEQAAHFQRDKGLITFSANSPDAPLLKGAQDRLSVVLQLSSLLAADPTRFPAGTMLSFQTVSQREAEVWQFLVEKEEMLQLPFGDISAIKLNRKPRREFDQHIELWFAPTLGYLPVRLRITNANGDFVDQLLSKAEKPSP</sequence>
<comment type="caution">
    <text evidence="2">The sequence shown here is derived from an EMBL/GenBank/DDBJ whole genome shotgun (WGS) entry which is preliminary data.</text>
</comment>
<gene>
    <name evidence="2" type="ORF">B9Z44_08210</name>
</gene>